<proteinExistence type="predicted"/>
<feature type="domain" description="NmrA-like" evidence="1">
    <location>
        <begin position="3"/>
        <end position="276"/>
    </location>
</feature>
<accession>A0ABV7KKZ4</accession>
<keyword evidence="2" id="KW-0560">Oxidoreductase</keyword>
<reference evidence="3" key="1">
    <citation type="journal article" date="2019" name="Int. J. Syst. Evol. Microbiol.">
        <title>The Global Catalogue of Microorganisms (GCM) 10K type strain sequencing project: providing services to taxonomists for standard genome sequencing and annotation.</title>
        <authorList>
            <consortium name="The Broad Institute Genomics Platform"/>
            <consortium name="The Broad Institute Genome Sequencing Center for Infectious Disease"/>
            <person name="Wu L."/>
            <person name="Ma J."/>
        </authorList>
    </citation>
    <scope>NUCLEOTIDE SEQUENCE [LARGE SCALE GENOMIC DNA]</scope>
    <source>
        <strain evidence="3">CCM 320</strain>
    </source>
</reference>
<evidence type="ECO:0000313" key="2">
    <source>
        <dbReference type="EMBL" id="MFC3210100.1"/>
    </source>
</evidence>
<dbReference type="Gene3D" id="3.40.50.720">
    <property type="entry name" value="NAD(P)-binding Rossmann-like Domain"/>
    <property type="match status" value="1"/>
</dbReference>
<protein>
    <submittedName>
        <fullName evidence="2">SDR family oxidoreductase</fullName>
        <ecNumber evidence="2">1.6.5.2</ecNumber>
    </submittedName>
</protein>
<dbReference type="RefSeq" id="WP_117313277.1">
    <property type="nucleotide sequence ID" value="NZ_JBHRUJ010000004.1"/>
</dbReference>
<evidence type="ECO:0000313" key="3">
    <source>
        <dbReference type="Proteomes" id="UP001595625"/>
    </source>
</evidence>
<dbReference type="EMBL" id="JBHRUJ010000004">
    <property type="protein sequence ID" value="MFC3210100.1"/>
    <property type="molecule type" value="Genomic_DNA"/>
</dbReference>
<name>A0ABV7KKZ4_PLAOK</name>
<dbReference type="PANTHER" id="PTHR47129">
    <property type="entry name" value="QUINONE OXIDOREDUCTASE 2"/>
    <property type="match status" value="1"/>
</dbReference>
<dbReference type="Gene3D" id="3.90.25.10">
    <property type="entry name" value="UDP-galactose 4-epimerase, domain 1"/>
    <property type="match status" value="1"/>
</dbReference>
<dbReference type="Pfam" id="PF05368">
    <property type="entry name" value="NmrA"/>
    <property type="match status" value="1"/>
</dbReference>
<dbReference type="CDD" id="cd05269">
    <property type="entry name" value="TMR_SDR_a"/>
    <property type="match status" value="1"/>
</dbReference>
<evidence type="ECO:0000259" key="1">
    <source>
        <dbReference type="Pfam" id="PF05368"/>
    </source>
</evidence>
<dbReference type="PANTHER" id="PTHR47129:SF1">
    <property type="entry name" value="NMRA-LIKE DOMAIN-CONTAINING PROTEIN"/>
    <property type="match status" value="1"/>
</dbReference>
<dbReference type="InterPro" id="IPR008030">
    <property type="entry name" value="NmrA-like"/>
</dbReference>
<keyword evidence="3" id="KW-1185">Reference proteome</keyword>
<sequence length="287" mass="31744">MNLTITGATGQLGTKITEAAIKCFSPAEIVLSVRNPQKAAHFAKRGVTVRKADYNNMQEMTEAFRNTDVLVYIPSTSFPNTVRIAEFENAVEAAEIAKVSQFIFAGFIADHENNPFKMSPFFGYAPRRLASSKLNYSLIRDAMYADPLAAYLPELLDRGRLLYPAGEGKISFISRDDIAHAIVQLVSKPELYGGRYTLTGEKAYSMDELAQILSRVGGSPIRYVPMTPEEFASTYDEPQGFGEVLASLYAAAGKNLMAEVTQDYERLTGDKPEELESFLVREFSKGT</sequence>
<dbReference type="InterPro" id="IPR036291">
    <property type="entry name" value="NAD(P)-bd_dom_sf"/>
</dbReference>
<dbReference type="GO" id="GO:0003955">
    <property type="term" value="F:NAD(P)H dehydrogenase (quinone) activity"/>
    <property type="evidence" value="ECO:0007669"/>
    <property type="project" value="UniProtKB-EC"/>
</dbReference>
<comment type="caution">
    <text evidence="2">The sequence shown here is derived from an EMBL/GenBank/DDBJ whole genome shotgun (WGS) entry which is preliminary data.</text>
</comment>
<dbReference type="EC" id="1.6.5.2" evidence="2"/>
<dbReference type="Proteomes" id="UP001595625">
    <property type="component" value="Unassembled WGS sequence"/>
</dbReference>
<organism evidence="2 3">
    <name type="scientific">Planomicrobium okeanokoites</name>
    <name type="common">Planococcus okeanokoites</name>
    <name type="synonym">Flavobacterium okeanokoites</name>
    <dbReference type="NCBI Taxonomy" id="244"/>
    <lineage>
        <taxon>Bacteria</taxon>
        <taxon>Bacillati</taxon>
        <taxon>Bacillota</taxon>
        <taxon>Bacilli</taxon>
        <taxon>Bacillales</taxon>
        <taxon>Caryophanaceae</taxon>
        <taxon>Planomicrobium</taxon>
    </lineage>
</organism>
<dbReference type="InterPro" id="IPR052718">
    <property type="entry name" value="NmrA-type_oxidoreductase"/>
</dbReference>
<gene>
    <name evidence="2" type="ORF">ACFOEJ_03305</name>
</gene>
<dbReference type="SUPFAM" id="SSF51735">
    <property type="entry name" value="NAD(P)-binding Rossmann-fold domains"/>
    <property type="match status" value="1"/>
</dbReference>